<feature type="transmembrane region" description="Helical" evidence="6">
    <location>
        <begin position="12"/>
        <end position="36"/>
    </location>
</feature>
<dbReference type="GO" id="GO:0005886">
    <property type="term" value="C:plasma membrane"/>
    <property type="evidence" value="ECO:0007669"/>
    <property type="project" value="UniProtKB-SubCell"/>
</dbReference>
<accession>A0A212LEZ3</accession>
<organism evidence="8">
    <name type="scientific">uncultured Pleomorphomonas sp</name>
    <dbReference type="NCBI Taxonomy" id="442121"/>
    <lineage>
        <taxon>Bacteria</taxon>
        <taxon>Pseudomonadati</taxon>
        <taxon>Pseudomonadota</taxon>
        <taxon>Alphaproteobacteria</taxon>
        <taxon>Hyphomicrobiales</taxon>
        <taxon>Pleomorphomonadaceae</taxon>
        <taxon>Pleomorphomonas</taxon>
        <taxon>environmental samples</taxon>
    </lineage>
</organism>
<dbReference type="PANTHER" id="PTHR43124">
    <property type="entry name" value="PURINE EFFLUX PUMP PBUE"/>
    <property type="match status" value="1"/>
</dbReference>
<evidence type="ECO:0000259" key="7">
    <source>
        <dbReference type="PROSITE" id="PS50850"/>
    </source>
</evidence>
<evidence type="ECO:0000256" key="5">
    <source>
        <dbReference type="ARBA" id="ARBA00023136"/>
    </source>
</evidence>
<dbReference type="Pfam" id="PF07690">
    <property type="entry name" value="MFS_1"/>
    <property type="match status" value="1"/>
</dbReference>
<dbReference type="AlphaFoldDB" id="A0A212LEZ3"/>
<feature type="domain" description="Major facilitator superfamily (MFS) profile" evidence="7">
    <location>
        <begin position="13"/>
        <end position="414"/>
    </location>
</feature>
<dbReference type="RefSeq" id="WP_288196310.1">
    <property type="nucleotide sequence ID" value="NZ_LT608334.1"/>
</dbReference>
<feature type="transmembrane region" description="Helical" evidence="6">
    <location>
        <begin position="264"/>
        <end position="287"/>
    </location>
</feature>
<dbReference type="InterPro" id="IPR050189">
    <property type="entry name" value="MFS_Efflux_Transporters"/>
</dbReference>
<dbReference type="InterPro" id="IPR011701">
    <property type="entry name" value="MFS"/>
</dbReference>
<feature type="transmembrane region" description="Helical" evidence="6">
    <location>
        <begin position="82"/>
        <end position="101"/>
    </location>
</feature>
<keyword evidence="3 6" id="KW-0812">Transmembrane</keyword>
<feature type="transmembrane region" description="Helical" evidence="6">
    <location>
        <begin position="171"/>
        <end position="193"/>
    </location>
</feature>
<proteinExistence type="predicted"/>
<dbReference type="GO" id="GO:0022857">
    <property type="term" value="F:transmembrane transporter activity"/>
    <property type="evidence" value="ECO:0007669"/>
    <property type="project" value="InterPro"/>
</dbReference>
<feature type="transmembrane region" description="Helical" evidence="6">
    <location>
        <begin position="325"/>
        <end position="343"/>
    </location>
</feature>
<evidence type="ECO:0000256" key="6">
    <source>
        <dbReference type="SAM" id="Phobius"/>
    </source>
</evidence>
<dbReference type="InterPro" id="IPR036259">
    <property type="entry name" value="MFS_trans_sf"/>
</dbReference>
<comment type="subcellular location">
    <subcellularLocation>
        <location evidence="1">Cell membrane</location>
        <topology evidence="1">Multi-pass membrane protein</topology>
    </subcellularLocation>
</comment>
<name>A0A212LEZ3_9HYPH</name>
<dbReference type="EMBL" id="FMJD01000007">
    <property type="protein sequence ID" value="SCM76048.1"/>
    <property type="molecule type" value="Genomic_DNA"/>
</dbReference>
<evidence type="ECO:0000256" key="2">
    <source>
        <dbReference type="ARBA" id="ARBA00022475"/>
    </source>
</evidence>
<feature type="transmembrane region" description="Helical" evidence="6">
    <location>
        <begin position="225"/>
        <end position="244"/>
    </location>
</feature>
<evidence type="ECO:0000313" key="8">
    <source>
        <dbReference type="EMBL" id="SCM76048.1"/>
    </source>
</evidence>
<feature type="transmembrane region" description="Helical" evidence="6">
    <location>
        <begin position="113"/>
        <end position="134"/>
    </location>
</feature>
<dbReference type="InterPro" id="IPR020846">
    <property type="entry name" value="MFS_dom"/>
</dbReference>
<dbReference type="PROSITE" id="PS50850">
    <property type="entry name" value="MFS"/>
    <property type="match status" value="1"/>
</dbReference>
<dbReference type="Gene3D" id="1.20.1250.20">
    <property type="entry name" value="MFS general substrate transporter like domains"/>
    <property type="match status" value="2"/>
</dbReference>
<feature type="transmembrane region" description="Helical" evidence="6">
    <location>
        <begin position="56"/>
        <end position="75"/>
    </location>
</feature>
<reference evidence="8" key="1">
    <citation type="submission" date="2016-08" db="EMBL/GenBank/DDBJ databases">
        <authorList>
            <person name="Seilhamer J.J."/>
        </authorList>
    </citation>
    <scope>NUCLEOTIDE SEQUENCE</scope>
    <source>
        <strain evidence="8">86</strain>
    </source>
</reference>
<evidence type="ECO:0000256" key="4">
    <source>
        <dbReference type="ARBA" id="ARBA00022989"/>
    </source>
</evidence>
<gene>
    <name evidence="8" type="ORF">KL86PLE_30495</name>
</gene>
<sequence>METEHLPASYSPIRWAVLVALCLSGVCFQLVAMAYAPLLGEVAKGLNVELPQAVQLMTIFMLFSSFSFFIGGVFADRYGPALSVTVSAALAFVPTFLTLWVGESYAAVAVIRALQGFTVGFCMAGMVPLAIRWFPMEQRALALGITGACIPLGAMAGVVLTPMLFNAFGDWKAAMAGISVIPLVTLLYCVFIFRLTRGREPAMVGAPEGQGSAGAGARAALASPFTWLGVVVTFAANWLMQTAFGITPSYFAEAAPVGLGLGPMAGGSLMSIMQVASIIAPVIGGYITGKYLGGRPGGMLVAALLLSVTYGALQFSGIYGVQPLFFLFLILPGLGIGMLMPLLQTKIAEAYDPRIVGTMNGIWMGVGSFGGSVGLFVSAQALAATGTYVSTVNILAVVAVAGALLAIVLNRLQRGSSAAPGNVGDKAAA</sequence>
<feature type="transmembrane region" description="Helical" evidence="6">
    <location>
        <begin position="299"/>
        <end position="319"/>
    </location>
</feature>
<dbReference type="SUPFAM" id="SSF103473">
    <property type="entry name" value="MFS general substrate transporter"/>
    <property type="match status" value="1"/>
</dbReference>
<keyword evidence="4 6" id="KW-1133">Transmembrane helix</keyword>
<protein>
    <recommendedName>
        <fullName evidence="7">Major facilitator superfamily (MFS) profile domain-containing protein</fullName>
    </recommendedName>
</protein>
<feature type="transmembrane region" description="Helical" evidence="6">
    <location>
        <begin position="355"/>
        <end position="382"/>
    </location>
</feature>
<evidence type="ECO:0000256" key="3">
    <source>
        <dbReference type="ARBA" id="ARBA00022692"/>
    </source>
</evidence>
<dbReference type="PANTHER" id="PTHR43124:SF3">
    <property type="entry name" value="CHLORAMPHENICOL EFFLUX PUMP RV0191"/>
    <property type="match status" value="1"/>
</dbReference>
<keyword evidence="2" id="KW-1003">Cell membrane</keyword>
<keyword evidence="5 6" id="KW-0472">Membrane</keyword>
<evidence type="ECO:0000256" key="1">
    <source>
        <dbReference type="ARBA" id="ARBA00004651"/>
    </source>
</evidence>
<feature type="transmembrane region" description="Helical" evidence="6">
    <location>
        <begin position="388"/>
        <end position="409"/>
    </location>
</feature>
<feature type="transmembrane region" description="Helical" evidence="6">
    <location>
        <begin position="141"/>
        <end position="165"/>
    </location>
</feature>